<dbReference type="InterPro" id="IPR001437">
    <property type="entry name" value="Tscrpt_elong_fac_GreA/B_C"/>
</dbReference>
<dbReference type="InterPro" id="IPR023459">
    <property type="entry name" value="Tscrpt_elong_fac_GreA/B_fam"/>
</dbReference>
<dbReference type="Proteomes" id="UP000245474">
    <property type="component" value="Unassembled WGS sequence"/>
</dbReference>
<dbReference type="EMBL" id="QFFI01000064">
    <property type="protein sequence ID" value="PWG60937.1"/>
    <property type="molecule type" value="Genomic_DNA"/>
</dbReference>
<dbReference type="PANTHER" id="PTHR30437">
    <property type="entry name" value="TRANSCRIPTION ELONGATION FACTOR GREA"/>
    <property type="match status" value="1"/>
</dbReference>
<dbReference type="PANTHER" id="PTHR30437:SF5">
    <property type="entry name" value="REGULATOR OF NUCLEOSIDE DIPHOSPHATE KINASE"/>
    <property type="match status" value="1"/>
</dbReference>
<feature type="domain" description="Transcription elongation factor GreA/GreB C-terminal" evidence="2">
    <location>
        <begin position="135"/>
        <end position="206"/>
    </location>
</feature>
<dbReference type="GO" id="GO:0006354">
    <property type="term" value="P:DNA-templated transcription elongation"/>
    <property type="evidence" value="ECO:0007669"/>
    <property type="project" value="TreeGrafter"/>
</dbReference>
<evidence type="ECO:0000313" key="4">
    <source>
        <dbReference type="Proteomes" id="UP000245474"/>
    </source>
</evidence>
<dbReference type="GO" id="GO:0003677">
    <property type="term" value="F:DNA binding"/>
    <property type="evidence" value="ECO:0007669"/>
    <property type="project" value="InterPro"/>
</dbReference>
<gene>
    <name evidence="3" type="ORF">DEM34_19040</name>
</gene>
<evidence type="ECO:0000313" key="3">
    <source>
        <dbReference type="EMBL" id="PWG60937.1"/>
    </source>
</evidence>
<dbReference type="Gene3D" id="3.10.50.30">
    <property type="entry name" value="Transcription elongation factor, GreA/GreB, C-terminal domain"/>
    <property type="match status" value="1"/>
</dbReference>
<protein>
    <recommendedName>
        <fullName evidence="2">Transcription elongation factor GreA/GreB C-terminal domain-containing protein</fullName>
    </recommendedName>
</protein>
<keyword evidence="4" id="KW-1185">Reference proteome</keyword>
<sequence length="220" mass="23105">MGLENGSEGPYIGNGAAAWRCSPPGNCREWAPRILWALRSRIADRGGTDTVRLPLSGRLPLYPPPRTPRSVASSPGSFSGGSPMAESFSPLSRFDVERLESLLGRQSGPSAGADHVADLAVRIQTCDQADPLAMPRDVVTMNSTVALDNVMTGKRFQCTLVFPHAADSSAGAISVLAPLGAALLGSRVGDTLNVATPGGSCRYRVEALVFQPEAAGRFDL</sequence>
<dbReference type="Pfam" id="PF01272">
    <property type="entry name" value="GreA_GreB"/>
    <property type="match status" value="1"/>
</dbReference>
<dbReference type="AlphaFoldDB" id="A0A2U2MVQ0"/>
<evidence type="ECO:0000259" key="2">
    <source>
        <dbReference type="Pfam" id="PF01272"/>
    </source>
</evidence>
<dbReference type="GO" id="GO:0032784">
    <property type="term" value="P:regulation of DNA-templated transcription elongation"/>
    <property type="evidence" value="ECO:0007669"/>
    <property type="project" value="InterPro"/>
</dbReference>
<name>A0A2U2MVQ0_9GAMM</name>
<feature type="region of interest" description="Disordered" evidence="1">
    <location>
        <begin position="56"/>
        <end position="86"/>
    </location>
</feature>
<proteinExistence type="predicted"/>
<dbReference type="SUPFAM" id="SSF54534">
    <property type="entry name" value="FKBP-like"/>
    <property type="match status" value="1"/>
</dbReference>
<evidence type="ECO:0000256" key="1">
    <source>
        <dbReference type="SAM" id="MobiDB-lite"/>
    </source>
</evidence>
<organism evidence="3 4">
    <name type="scientific">Sediminicurvatus halobius</name>
    <dbReference type="NCBI Taxonomy" id="2182432"/>
    <lineage>
        <taxon>Bacteria</taxon>
        <taxon>Pseudomonadati</taxon>
        <taxon>Pseudomonadota</taxon>
        <taxon>Gammaproteobacteria</taxon>
        <taxon>Chromatiales</taxon>
        <taxon>Ectothiorhodospiraceae</taxon>
        <taxon>Sediminicurvatus</taxon>
    </lineage>
</organism>
<reference evidence="3 4" key="1">
    <citation type="submission" date="2018-05" db="EMBL/GenBank/DDBJ databases">
        <title>Spiribacter halobius sp. nov., a moderately halophilic bacterium isolated from marine solar saltern.</title>
        <authorList>
            <person name="Zheng W.-S."/>
            <person name="Lu D.-C."/>
            <person name="Du Z.-J."/>
        </authorList>
    </citation>
    <scope>NUCLEOTIDE SEQUENCE [LARGE SCALE GENOMIC DNA]</scope>
    <source>
        <strain evidence="3 4">E85</strain>
    </source>
</reference>
<dbReference type="GO" id="GO:0070063">
    <property type="term" value="F:RNA polymerase binding"/>
    <property type="evidence" value="ECO:0007669"/>
    <property type="project" value="InterPro"/>
</dbReference>
<feature type="compositionally biased region" description="Low complexity" evidence="1">
    <location>
        <begin position="68"/>
        <end position="83"/>
    </location>
</feature>
<dbReference type="InterPro" id="IPR036953">
    <property type="entry name" value="GreA/GreB_C_sf"/>
</dbReference>
<accession>A0A2U2MVQ0</accession>
<comment type="caution">
    <text evidence="3">The sequence shown here is derived from an EMBL/GenBank/DDBJ whole genome shotgun (WGS) entry which is preliminary data.</text>
</comment>